<evidence type="ECO:0000313" key="1">
    <source>
        <dbReference type="EMBL" id="MBK9983625.1"/>
    </source>
</evidence>
<gene>
    <name evidence="1" type="ORF">IPP15_14800</name>
</gene>
<evidence type="ECO:0000313" key="2">
    <source>
        <dbReference type="Proteomes" id="UP000808337"/>
    </source>
</evidence>
<name>A0A9D7SUQ4_9BACT</name>
<protein>
    <recommendedName>
        <fullName evidence="3">Helix-turn-helix type 11 domain-containing protein</fullName>
    </recommendedName>
</protein>
<dbReference type="Proteomes" id="UP000808337">
    <property type="component" value="Unassembled WGS sequence"/>
</dbReference>
<reference evidence="1 2" key="1">
    <citation type="submission" date="2020-10" db="EMBL/GenBank/DDBJ databases">
        <title>Connecting structure to function with the recovery of over 1000 high-quality activated sludge metagenome-assembled genomes encoding full-length rRNA genes using long-read sequencing.</title>
        <authorList>
            <person name="Singleton C.M."/>
            <person name="Petriglieri F."/>
            <person name="Kristensen J.M."/>
            <person name="Kirkegaard R.H."/>
            <person name="Michaelsen T.Y."/>
            <person name="Andersen M.H."/>
            <person name="Karst S.M."/>
            <person name="Dueholm M.S."/>
            <person name="Nielsen P.H."/>
            <person name="Albertsen M."/>
        </authorList>
    </citation>
    <scope>NUCLEOTIDE SEQUENCE [LARGE SCALE GENOMIC DNA]</scope>
    <source>
        <strain evidence="1">Ribe_18-Q3-R11-54_MAXAC.273</strain>
    </source>
</reference>
<organism evidence="1 2">
    <name type="scientific">Candidatus Opimibacter skivensis</name>
    <dbReference type="NCBI Taxonomy" id="2982028"/>
    <lineage>
        <taxon>Bacteria</taxon>
        <taxon>Pseudomonadati</taxon>
        <taxon>Bacteroidota</taxon>
        <taxon>Saprospiria</taxon>
        <taxon>Saprospirales</taxon>
        <taxon>Saprospiraceae</taxon>
        <taxon>Candidatus Opimibacter</taxon>
    </lineage>
</organism>
<dbReference type="AlphaFoldDB" id="A0A9D7SUQ4"/>
<accession>A0A9D7SUQ4</accession>
<evidence type="ECO:0008006" key="3">
    <source>
        <dbReference type="Google" id="ProtNLM"/>
    </source>
</evidence>
<sequence length="75" mass="8706">MSILQNVRLLKKMHGYLNRKSTGTPENFAHRLGISESTLYRIFQELNDEGITTKFDSLLASYYYEGDLDILSLFK</sequence>
<proteinExistence type="predicted"/>
<comment type="caution">
    <text evidence="1">The sequence shown here is derived from an EMBL/GenBank/DDBJ whole genome shotgun (WGS) entry which is preliminary data.</text>
</comment>
<dbReference type="EMBL" id="JADKGY010000022">
    <property type="protein sequence ID" value="MBK9983625.1"/>
    <property type="molecule type" value="Genomic_DNA"/>
</dbReference>